<comment type="caution">
    <text evidence="4">The sequence shown here is derived from an EMBL/GenBank/DDBJ whole genome shotgun (WGS) entry which is preliminary data.</text>
</comment>
<evidence type="ECO:0000259" key="3">
    <source>
        <dbReference type="Pfam" id="PF02826"/>
    </source>
</evidence>
<dbReference type="RefSeq" id="WP_161098308.1">
    <property type="nucleotide sequence ID" value="NZ_WWCW01000072.1"/>
</dbReference>
<dbReference type="EMBL" id="WWCW01000072">
    <property type="protein sequence ID" value="MYM89366.1"/>
    <property type="molecule type" value="Genomic_DNA"/>
</dbReference>
<protein>
    <submittedName>
        <fullName evidence="4">Glyoxylate/hydroxypyruvate reductase A</fullName>
    </submittedName>
</protein>
<reference evidence="4 5" key="1">
    <citation type="submission" date="2020-01" db="EMBL/GenBank/DDBJ databases">
        <title>Novel species isolated from a subtropical stream in China.</title>
        <authorList>
            <person name="Lu H."/>
        </authorList>
    </citation>
    <scope>NUCLEOTIDE SEQUENCE [LARGE SCALE GENOMIC DNA]</scope>
    <source>
        <strain evidence="4 5">FT82W</strain>
    </source>
</reference>
<sequence length="316" mass="34195">MRDIFLYKADPVRGAEWARLFARHAPHLDFRIWPATGAPFADAAEEARVRFLAAWQPPADLAALPNLELIFSVGAGVDQLDFSTLPPHVPLLRMVEPGIVGGMVEYVSLAVLAIHRDWQSYAARQRARQWQAIRVLPAASRRVGVLGLGSLAQAALAQLRAFGFACAGWSRSQHTIAGVDCYAGAQALPAFLARCDILVCLLPLTPATRGILNAELFAALPRGAALINTGRGGHLVQDDLLAALDSGQLAHAVLDVCEPEPPGPEHPFWDHPRITLTPHVASMTQPEMAVEVVLDNLRRHAEGLPLQGLVDRGRGY</sequence>
<name>A0A845G885_9BURK</name>
<dbReference type="GO" id="GO:0016491">
    <property type="term" value="F:oxidoreductase activity"/>
    <property type="evidence" value="ECO:0007669"/>
    <property type="project" value="UniProtKB-KW"/>
</dbReference>
<gene>
    <name evidence="4" type="ORF">GTP91_19590</name>
</gene>
<dbReference type="AlphaFoldDB" id="A0A845G885"/>
<keyword evidence="1" id="KW-0560">Oxidoreductase</keyword>
<dbReference type="PANTHER" id="PTHR43333:SF1">
    <property type="entry name" value="D-ISOMER SPECIFIC 2-HYDROXYACID DEHYDROGENASE NAD-BINDING DOMAIN-CONTAINING PROTEIN"/>
    <property type="match status" value="1"/>
</dbReference>
<keyword evidence="4" id="KW-0670">Pyruvate</keyword>
<accession>A0A845G885</accession>
<dbReference type="SUPFAM" id="SSF52283">
    <property type="entry name" value="Formate/glycerate dehydrogenase catalytic domain-like"/>
    <property type="match status" value="1"/>
</dbReference>
<evidence type="ECO:0000313" key="5">
    <source>
        <dbReference type="Proteomes" id="UP000470302"/>
    </source>
</evidence>
<dbReference type="InterPro" id="IPR006140">
    <property type="entry name" value="D-isomer_DH_NAD-bd"/>
</dbReference>
<evidence type="ECO:0000313" key="4">
    <source>
        <dbReference type="EMBL" id="MYM89366.1"/>
    </source>
</evidence>
<dbReference type="Proteomes" id="UP000470302">
    <property type="component" value="Unassembled WGS sequence"/>
</dbReference>
<feature type="domain" description="D-isomer specific 2-hydroxyacid dehydrogenase NAD-binding" evidence="3">
    <location>
        <begin position="110"/>
        <end position="281"/>
    </location>
</feature>
<dbReference type="CDD" id="cd12164">
    <property type="entry name" value="GDH_like_2"/>
    <property type="match status" value="1"/>
</dbReference>
<dbReference type="Pfam" id="PF02826">
    <property type="entry name" value="2-Hacid_dh_C"/>
    <property type="match status" value="1"/>
</dbReference>
<keyword evidence="2" id="KW-0520">NAD</keyword>
<dbReference type="GO" id="GO:0051287">
    <property type="term" value="F:NAD binding"/>
    <property type="evidence" value="ECO:0007669"/>
    <property type="project" value="InterPro"/>
</dbReference>
<dbReference type="SUPFAM" id="SSF51735">
    <property type="entry name" value="NAD(P)-binding Rossmann-fold domains"/>
    <property type="match status" value="1"/>
</dbReference>
<dbReference type="InterPro" id="IPR036291">
    <property type="entry name" value="NAD(P)-bd_dom_sf"/>
</dbReference>
<proteinExistence type="predicted"/>
<dbReference type="Gene3D" id="3.40.50.720">
    <property type="entry name" value="NAD(P)-binding Rossmann-like Domain"/>
    <property type="match status" value="2"/>
</dbReference>
<evidence type="ECO:0000256" key="2">
    <source>
        <dbReference type="ARBA" id="ARBA00023027"/>
    </source>
</evidence>
<evidence type="ECO:0000256" key="1">
    <source>
        <dbReference type="ARBA" id="ARBA00023002"/>
    </source>
</evidence>
<dbReference type="PANTHER" id="PTHR43333">
    <property type="entry name" value="2-HACID_DH_C DOMAIN-CONTAINING PROTEIN"/>
    <property type="match status" value="1"/>
</dbReference>
<organism evidence="4 5">
    <name type="scientific">Duganella vulcania</name>
    <dbReference type="NCBI Taxonomy" id="2692166"/>
    <lineage>
        <taxon>Bacteria</taxon>
        <taxon>Pseudomonadati</taxon>
        <taxon>Pseudomonadota</taxon>
        <taxon>Betaproteobacteria</taxon>
        <taxon>Burkholderiales</taxon>
        <taxon>Oxalobacteraceae</taxon>
        <taxon>Telluria group</taxon>
        <taxon>Duganella</taxon>
    </lineage>
</organism>